<accession>A0A5J9VTE0</accession>
<organism evidence="4 5">
    <name type="scientific">Eragrostis curvula</name>
    <name type="common">weeping love grass</name>
    <dbReference type="NCBI Taxonomy" id="38414"/>
    <lineage>
        <taxon>Eukaryota</taxon>
        <taxon>Viridiplantae</taxon>
        <taxon>Streptophyta</taxon>
        <taxon>Embryophyta</taxon>
        <taxon>Tracheophyta</taxon>
        <taxon>Spermatophyta</taxon>
        <taxon>Magnoliopsida</taxon>
        <taxon>Liliopsida</taxon>
        <taxon>Poales</taxon>
        <taxon>Poaceae</taxon>
        <taxon>PACMAD clade</taxon>
        <taxon>Chloridoideae</taxon>
        <taxon>Eragrostideae</taxon>
        <taxon>Eragrostidinae</taxon>
        <taxon>Eragrostis</taxon>
    </lineage>
</organism>
<comment type="caution">
    <text evidence="4">The sequence shown here is derived from an EMBL/GenBank/DDBJ whole genome shotgun (WGS) entry which is preliminary data.</text>
</comment>
<keyword evidence="3" id="KW-0472">Membrane</keyword>
<evidence type="ECO:0000256" key="1">
    <source>
        <dbReference type="SAM" id="Coils"/>
    </source>
</evidence>
<dbReference type="Proteomes" id="UP000324897">
    <property type="component" value="Chromosome 4"/>
</dbReference>
<feature type="non-terminal residue" evidence="4">
    <location>
        <position position="1"/>
    </location>
</feature>
<keyword evidence="1" id="KW-0175">Coiled coil</keyword>
<reference evidence="4 5" key="1">
    <citation type="journal article" date="2019" name="Sci. Rep.">
        <title>A high-quality genome of Eragrostis curvula grass provides insights into Poaceae evolution and supports new strategies to enhance forage quality.</title>
        <authorList>
            <person name="Carballo J."/>
            <person name="Santos B.A.C.M."/>
            <person name="Zappacosta D."/>
            <person name="Garbus I."/>
            <person name="Selva J.P."/>
            <person name="Gallo C.A."/>
            <person name="Diaz A."/>
            <person name="Albertini E."/>
            <person name="Caccamo M."/>
            <person name="Echenique V."/>
        </authorList>
    </citation>
    <scope>NUCLEOTIDE SEQUENCE [LARGE SCALE GENOMIC DNA]</scope>
    <source>
        <strain evidence="5">cv. Victoria</strain>
        <tissue evidence="4">Leaf</tissue>
    </source>
</reference>
<feature type="coiled-coil region" evidence="1">
    <location>
        <begin position="202"/>
        <end position="240"/>
    </location>
</feature>
<dbReference type="Gramene" id="TVU39732">
    <property type="protein sequence ID" value="TVU39732"/>
    <property type="gene ID" value="EJB05_13171"/>
</dbReference>
<feature type="compositionally biased region" description="Polar residues" evidence="2">
    <location>
        <begin position="46"/>
        <end position="58"/>
    </location>
</feature>
<feature type="compositionally biased region" description="Acidic residues" evidence="2">
    <location>
        <begin position="99"/>
        <end position="120"/>
    </location>
</feature>
<gene>
    <name evidence="4" type="ORF">EJB05_13171</name>
</gene>
<evidence type="ECO:0000256" key="2">
    <source>
        <dbReference type="SAM" id="MobiDB-lite"/>
    </source>
</evidence>
<dbReference type="EMBL" id="RWGY01000007">
    <property type="protein sequence ID" value="TVU39732.1"/>
    <property type="molecule type" value="Genomic_DNA"/>
</dbReference>
<feature type="region of interest" description="Disordered" evidence="2">
    <location>
        <begin position="40"/>
        <end position="134"/>
    </location>
</feature>
<keyword evidence="5" id="KW-1185">Reference proteome</keyword>
<evidence type="ECO:0000256" key="3">
    <source>
        <dbReference type="SAM" id="Phobius"/>
    </source>
</evidence>
<protein>
    <submittedName>
        <fullName evidence="4">Uncharacterized protein</fullName>
    </submittedName>
</protein>
<sequence>MAPPSLMSSGNPGGSGIDAGEEEWSRYLLAYSDDEAYPGARASRDSVLSNGGSRSLHSLTDDEVPSNNEVPPSSEYVSPSDDKVPSSDDDVPSYYGVSSEEEEEQEQEDEEQEQEDEEQDLPPSAFTEEPDWRGIDEDSERVCYHMACLYGARCGGEGGTVASASWESPCAFFCWHDNPWAARVQRTMNDLWTLGSVTVHMVTEARQQLRSKEDELEVVKSSKEEELEAVKRRNAEELEAVKKAFGNGIAADNTAGIKRAWMAATVGLGVAMFAFGVSVMFVHGMSTSS</sequence>
<proteinExistence type="predicted"/>
<feature type="compositionally biased region" description="Low complexity" evidence="2">
    <location>
        <begin position="69"/>
        <end position="79"/>
    </location>
</feature>
<feature type="transmembrane region" description="Helical" evidence="3">
    <location>
        <begin position="260"/>
        <end position="282"/>
    </location>
</feature>
<dbReference type="AlphaFoldDB" id="A0A5J9VTE0"/>
<keyword evidence="3" id="KW-1133">Transmembrane helix</keyword>
<name>A0A5J9VTE0_9POAL</name>
<evidence type="ECO:0000313" key="4">
    <source>
        <dbReference type="EMBL" id="TVU39732.1"/>
    </source>
</evidence>
<evidence type="ECO:0000313" key="5">
    <source>
        <dbReference type="Proteomes" id="UP000324897"/>
    </source>
</evidence>
<keyword evidence="3" id="KW-0812">Transmembrane</keyword>